<dbReference type="GO" id="GO:0046872">
    <property type="term" value="F:metal ion binding"/>
    <property type="evidence" value="ECO:0007669"/>
    <property type="project" value="UniProtKB-KW"/>
</dbReference>
<dbReference type="Gene3D" id="3.20.20.70">
    <property type="entry name" value="Aldolase class I"/>
    <property type="match status" value="1"/>
</dbReference>
<dbReference type="FunFam" id="3.20.20.70:FF:000082">
    <property type="entry name" value="NADPH-dependent 2,4-dienoyl-CoA reductase"/>
    <property type="match status" value="1"/>
</dbReference>
<dbReference type="PANTHER" id="PTHR42917:SF2">
    <property type="entry name" value="2,4-DIENOYL-COA REDUCTASE [(2E)-ENOYL-COA-PRODUCING]"/>
    <property type="match status" value="1"/>
</dbReference>
<evidence type="ECO:0000256" key="2">
    <source>
        <dbReference type="ARBA" id="ARBA00001966"/>
    </source>
</evidence>
<evidence type="ECO:0000256" key="7">
    <source>
        <dbReference type="ARBA" id="ARBA00023002"/>
    </source>
</evidence>
<dbReference type="Proteomes" id="UP000199233">
    <property type="component" value="Unassembled WGS sequence"/>
</dbReference>
<evidence type="ECO:0000256" key="5">
    <source>
        <dbReference type="ARBA" id="ARBA00022643"/>
    </source>
</evidence>
<reference evidence="12 13" key="1">
    <citation type="submission" date="2016-10" db="EMBL/GenBank/DDBJ databases">
        <authorList>
            <person name="de Groot N.N."/>
        </authorList>
    </citation>
    <scope>NUCLEOTIDE SEQUENCE [LARGE SCALE GENOMIC DNA]</scope>
    <source>
        <strain evidence="12 13">DSM 25927</strain>
    </source>
</reference>
<evidence type="ECO:0000256" key="8">
    <source>
        <dbReference type="ARBA" id="ARBA00023004"/>
    </source>
</evidence>
<dbReference type="Gene3D" id="3.40.50.720">
    <property type="entry name" value="NAD(P)-binding Rossmann-like Domain"/>
    <property type="match status" value="1"/>
</dbReference>
<feature type="domain" description="FAD/NAD(P)-binding" evidence="11">
    <location>
        <begin position="380"/>
        <end position="661"/>
    </location>
</feature>
<dbReference type="InterPro" id="IPR051793">
    <property type="entry name" value="NADH:flavin_oxidoreductase"/>
</dbReference>
<dbReference type="PANTHER" id="PTHR42917">
    <property type="entry name" value="2,4-DIENOYL-COA REDUCTASE"/>
    <property type="match status" value="1"/>
</dbReference>
<dbReference type="GO" id="GO:0008670">
    <property type="term" value="F:2,4-dienoyl-CoA reductase (NADPH) activity"/>
    <property type="evidence" value="ECO:0007669"/>
    <property type="project" value="TreeGrafter"/>
</dbReference>
<evidence type="ECO:0000313" key="13">
    <source>
        <dbReference type="Proteomes" id="UP000199233"/>
    </source>
</evidence>
<keyword evidence="8" id="KW-0408">Iron</keyword>
<dbReference type="SUPFAM" id="SSF51905">
    <property type="entry name" value="FAD/NAD(P)-binding domain"/>
    <property type="match status" value="1"/>
</dbReference>
<comment type="cofactor">
    <cofactor evidence="2">
        <name>[4Fe-4S] cluster</name>
        <dbReference type="ChEBI" id="CHEBI:49883"/>
    </cofactor>
</comment>
<evidence type="ECO:0000259" key="10">
    <source>
        <dbReference type="Pfam" id="PF00724"/>
    </source>
</evidence>
<comment type="cofactor">
    <cofactor evidence="1">
        <name>FMN</name>
        <dbReference type="ChEBI" id="CHEBI:58210"/>
    </cofactor>
</comment>
<dbReference type="AlphaFoldDB" id="A0A1H9FLK1"/>
<dbReference type="EMBL" id="FOFS01000006">
    <property type="protein sequence ID" value="SEQ38860.1"/>
    <property type="molecule type" value="Genomic_DNA"/>
</dbReference>
<evidence type="ECO:0000256" key="9">
    <source>
        <dbReference type="ARBA" id="ARBA00023014"/>
    </source>
</evidence>
<keyword evidence="9" id="KW-0411">Iron-sulfur</keyword>
<dbReference type="SUPFAM" id="SSF51971">
    <property type="entry name" value="Nucleotide-binding domain"/>
    <property type="match status" value="1"/>
</dbReference>
<dbReference type="Pfam" id="PF00724">
    <property type="entry name" value="Oxidored_FMN"/>
    <property type="match status" value="1"/>
</dbReference>
<organism evidence="12 13">
    <name type="scientific">Solimonas aquatica</name>
    <dbReference type="NCBI Taxonomy" id="489703"/>
    <lineage>
        <taxon>Bacteria</taxon>
        <taxon>Pseudomonadati</taxon>
        <taxon>Pseudomonadota</taxon>
        <taxon>Gammaproteobacteria</taxon>
        <taxon>Nevskiales</taxon>
        <taxon>Nevskiaceae</taxon>
        <taxon>Solimonas</taxon>
    </lineage>
</organism>
<sequence>MTTAAPYPHLLQPLDLGFTTLRNRVLMGSMHTGLEDRRKNFPRLAAYFAERARGGVGLIVTGGFAPNIEGWLFPFASKLSTHSAAQAHRLVTDAVHGEGGKIALQILHAGRYGYSPLSVSASRIKSPITPTTPRELSARGIERQIRAYVRCAQLAREGGYDGVEVMGSEGYFINQFLASHTNKRQDQWGGSFENRMRLPVEIVSRIREAVGRDFIIVYRLSLLDFVPDGQNWEEIVRLARAIEKAGATILNSGIGWHEARIPTIATSVPRGAFAWITQKLKSEVRIPVCTTNRINDPAVAENILAQGQADMVSMARPLLADPEFVLKAAQNRADEINTCIACNQACLDHAFQAKTASCLVNPRACHETELVYAPATQKKRIAVVGAGPAGLSAATVLAERGHAVDLYDGAAEIGGQFNIAKQIPGKEEFHETLRYFRRKLQLSGVQLQLNTRVRAEQLIAAKYDEVILATGVTPRATRIPGQAEQEQAGKVLSYIDLLLHKKPVGRRVAVIGAGGIGFDVSEYLVQDGHSPSLDLAAWNREWGVTDPQTARGGLTRPQIEPPAREVILLQRKAESLGKRLGKTTGWIHRATLKMKKVEMIGGVNYEAIDARGLLISYGEKREKATLLEVDNIVICAGQEPLRELQAPLQAAGVSTHLIGGADVAAELDAKRAINQGARLVARL</sequence>
<proteinExistence type="inferred from homology"/>
<evidence type="ECO:0000256" key="6">
    <source>
        <dbReference type="ARBA" id="ARBA00022723"/>
    </source>
</evidence>
<name>A0A1H9FLK1_9GAMM</name>
<keyword evidence="5" id="KW-0288">FMN</keyword>
<dbReference type="InterPro" id="IPR001155">
    <property type="entry name" value="OxRdtase_FMN_N"/>
</dbReference>
<evidence type="ECO:0000259" key="11">
    <source>
        <dbReference type="Pfam" id="PF07992"/>
    </source>
</evidence>
<keyword evidence="4" id="KW-0285">Flavoprotein</keyword>
<dbReference type="GO" id="GO:0051536">
    <property type="term" value="F:iron-sulfur cluster binding"/>
    <property type="evidence" value="ECO:0007669"/>
    <property type="project" value="UniProtKB-KW"/>
</dbReference>
<dbReference type="SUPFAM" id="SSF51395">
    <property type="entry name" value="FMN-linked oxidoreductases"/>
    <property type="match status" value="1"/>
</dbReference>
<dbReference type="GO" id="GO:0033543">
    <property type="term" value="P:fatty acid beta-oxidation, unsaturated, even number, reductase/isomerase pathway"/>
    <property type="evidence" value="ECO:0007669"/>
    <property type="project" value="TreeGrafter"/>
</dbReference>
<keyword evidence="6" id="KW-0479">Metal-binding</keyword>
<dbReference type="PRINTS" id="PR00368">
    <property type="entry name" value="FADPNR"/>
</dbReference>
<evidence type="ECO:0000256" key="4">
    <source>
        <dbReference type="ARBA" id="ARBA00022630"/>
    </source>
</evidence>
<dbReference type="STRING" id="489703.SAMN04488038_10629"/>
<dbReference type="PRINTS" id="PR00411">
    <property type="entry name" value="PNDRDTASEI"/>
</dbReference>
<evidence type="ECO:0000256" key="3">
    <source>
        <dbReference type="ARBA" id="ARBA00011048"/>
    </source>
</evidence>
<dbReference type="Pfam" id="PF07992">
    <property type="entry name" value="Pyr_redox_2"/>
    <property type="match status" value="1"/>
</dbReference>
<feature type="domain" description="NADH:flavin oxidoreductase/NADH oxidase N-terminal" evidence="10">
    <location>
        <begin position="10"/>
        <end position="335"/>
    </location>
</feature>
<protein>
    <submittedName>
        <fullName evidence="12">2,4-dienoyl-CoA reductase</fullName>
    </submittedName>
</protein>
<accession>A0A1H9FLK1</accession>
<dbReference type="Gene3D" id="3.50.50.60">
    <property type="entry name" value="FAD/NAD(P)-binding domain"/>
    <property type="match status" value="1"/>
</dbReference>
<dbReference type="InterPro" id="IPR013785">
    <property type="entry name" value="Aldolase_TIM"/>
</dbReference>
<dbReference type="GO" id="GO:0010181">
    <property type="term" value="F:FMN binding"/>
    <property type="evidence" value="ECO:0007669"/>
    <property type="project" value="InterPro"/>
</dbReference>
<keyword evidence="7" id="KW-0560">Oxidoreductase</keyword>
<comment type="similarity">
    <text evidence="3">In the N-terminal section; belongs to the NADH:flavin oxidoreductase/NADH oxidase family.</text>
</comment>
<gene>
    <name evidence="12" type="ORF">SAMN04488038_10629</name>
</gene>
<dbReference type="CDD" id="cd02930">
    <property type="entry name" value="DCR_FMN"/>
    <property type="match status" value="1"/>
</dbReference>
<evidence type="ECO:0000313" key="12">
    <source>
        <dbReference type="EMBL" id="SEQ38860.1"/>
    </source>
</evidence>
<dbReference type="InterPro" id="IPR023753">
    <property type="entry name" value="FAD/NAD-binding_dom"/>
</dbReference>
<dbReference type="InterPro" id="IPR036188">
    <property type="entry name" value="FAD/NAD-bd_sf"/>
</dbReference>
<evidence type="ECO:0000256" key="1">
    <source>
        <dbReference type="ARBA" id="ARBA00001917"/>
    </source>
</evidence>
<keyword evidence="13" id="KW-1185">Reference proteome</keyword>